<sequence>MAQQSVLPGSSSLVYEPELGDHKQPNILPLVSDLMSMESPQSSPDRVASSGLENLKVPPALQRNDSRDTDIFQIFPMDVDNNPSVMTYNTKDIGIEPEIQRSSSISIPGSTKENELCDLESRSSPTKLTLNEPTVSAIHDVLTEPSRTESLDRELSQKPPKPPKPASLSEFEVPTFTVSEHVHSSVADPGTTRQKRKSLGTDPQMLAPRQGIRAPLRLFNLSMGRYQGHDSITRIKKPWTNQSSPSSHALPRLIIPCPETTTYVVKESPKVPLPAPCPIVDETLFRHNLGLPDSAASNNIRLPAFDGHRQTLPHGRRSIGDLLETYIRKPFRAIWLPTKENDCAIVSLLIGQRSERHLLSQSMSCSFHVHVTWPIAQTYAKSRDGLKDIFVSPYRSTAHLVRVDVIVPLLFLRIVSFLNAAFLQIIGSAAPCAVIGLLHLLLHFTAVSLTFLLEKIGVNVIIQS</sequence>
<feature type="region of interest" description="Disordered" evidence="1">
    <location>
        <begin position="1"/>
        <end position="63"/>
    </location>
</feature>
<keyword evidence="3" id="KW-1185">Reference proteome</keyword>
<name>A0A1L9WXX7_ASPA1</name>
<feature type="region of interest" description="Disordered" evidence="1">
    <location>
        <begin position="144"/>
        <end position="169"/>
    </location>
</feature>
<organism evidence="2 3">
    <name type="scientific">Aspergillus aculeatus (strain ATCC 16872 / CBS 172.66 / WB 5094)</name>
    <dbReference type="NCBI Taxonomy" id="690307"/>
    <lineage>
        <taxon>Eukaryota</taxon>
        <taxon>Fungi</taxon>
        <taxon>Dikarya</taxon>
        <taxon>Ascomycota</taxon>
        <taxon>Pezizomycotina</taxon>
        <taxon>Eurotiomycetes</taxon>
        <taxon>Eurotiomycetidae</taxon>
        <taxon>Eurotiales</taxon>
        <taxon>Aspergillaceae</taxon>
        <taxon>Aspergillus</taxon>
        <taxon>Aspergillus subgen. Circumdati</taxon>
    </lineage>
</organism>
<evidence type="ECO:0000313" key="2">
    <source>
        <dbReference type="EMBL" id="OJK01070.1"/>
    </source>
</evidence>
<gene>
    <name evidence="2" type="ORF">ASPACDRAFT_1887764</name>
</gene>
<dbReference type="EMBL" id="KV878975">
    <property type="protein sequence ID" value="OJK01070.1"/>
    <property type="molecule type" value="Genomic_DNA"/>
</dbReference>
<proteinExistence type="predicted"/>
<dbReference type="VEuPathDB" id="FungiDB:ASPACDRAFT_1887764"/>
<feature type="region of interest" description="Disordered" evidence="1">
    <location>
        <begin position="181"/>
        <end position="209"/>
    </location>
</feature>
<protein>
    <submittedName>
        <fullName evidence="2">Uncharacterized protein</fullName>
    </submittedName>
</protein>
<dbReference type="RefSeq" id="XP_020057409.1">
    <property type="nucleotide sequence ID" value="XM_020198469.1"/>
</dbReference>
<feature type="compositionally biased region" description="Basic and acidic residues" evidence="1">
    <location>
        <begin position="146"/>
        <end position="156"/>
    </location>
</feature>
<dbReference type="Proteomes" id="UP000184546">
    <property type="component" value="Unassembled WGS sequence"/>
</dbReference>
<evidence type="ECO:0000313" key="3">
    <source>
        <dbReference type="Proteomes" id="UP000184546"/>
    </source>
</evidence>
<reference evidence="3" key="1">
    <citation type="journal article" date="2017" name="Genome Biol.">
        <title>Comparative genomics reveals high biological diversity and specific adaptations in the industrially and medically important fungal genus Aspergillus.</title>
        <authorList>
            <person name="de Vries R.P."/>
            <person name="Riley R."/>
            <person name="Wiebenga A."/>
            <person name="Aguilar-Osorio G."/>
            <person name="Amillis S."/>
            <person name="Uchima C.A."/>
            <person name="Anderluh G."/>
            <person name="Asadollahi M."/>
            <person name="Askin M."/>
            <person name="Barry K."/>
            <person name="Battaglia E."/>
            <person name="Bayram O."/>
            <person name="Benocci T."/>
            <person name="Braus-Stromeyer S.A."/>
            <person name="Caldana C."/>
            <person name="Canovas D."/>
            <person name="Cerqueira G.C."/>
            <person name="Chen F."/>
            <person name="Chen W."/>
            <person name="Choi C."/>
            <person name="Clum A."/>
            <person name="Dos Santos R.A."/>
            <person name="Damasio A.R."/>
            <person name="Diallinas G."/>
            <person name="Emri T."/>
            <person name="Fekete E."/>
            <person name="Flipphi M."/>
            <person name="Freyberg S."/>
            <person name="Gallo A."/>
            <person name="Gournas C."/>
            <person name="Habgood R."/>
            <person name="Hainaut M."/>
            <person name="Harispe M.L."/>
            <person name="Henrissat B."/>
            <person name="Hilden K.S."/>
            <person name="Hope R."/>
            <person name="Hossain A."/>
            <person name="Karabika E."/>
            <person name="Karaffa L."/>
            <person name="Karanyi Z."/>
            <person name="Krasevec N."/>
            <person name="Kuo A."/>
            <person name="Kusch H."/>
            <person name="LaButti K."/>
            <person name="Lagendijk E.L."/>
            <person name="Lapidus A."/>
            <person name="Levasseur A."/>
            <person name="Lindquist E."/>
            <person name="Lipzen A."/>
            <person name="Logrieco A.F."/>
            <person name="MacCabe A."/>
            <person name="Maekelae M.R."/>
            <person name="Malavazi I."/>
            <person name="Melin P."/>
            <person name="Meyer V."/>
            <person name="Mielnichuk N."/>
            <person name="Miskei M."/>
            <person name="Molnar A.P."/>
            <person name="Mule G."/>
            <person name="Ngan C.Y."/>
            <person name="Orejas M."/>
            <person name="Orosz E."/>
            <person name="Ouedraogo J.P."/>
            <person name="Overkamp K.M."/>
            <person name="Park H.-S."/>
            <person name="Perrone G."/>
            <person name="Piumi F."/>
            <person name="Punt P.J."/>
            <person name="Ram A.F."/>
            <person name="Ramon A."/>
            <person name="Rauscher S."/>
            <person name="Record E."/>
            <person name="Riano-Pachon D.M."/>
            <person name="Robert V."/>
            <person name="Roehrig J."/>
            <person name="Ruller R."/>
            <person name="Salamov A."/>
            <person name="Salih N.S."/>
            <person name="Samson R.A."/>
            <person name="Sandor E."/>
            <person name="Sanguinetti M."/>
            <person name="Schuetze T."/>
            <person name="Sepcic K."/>
            <person name="Shelest E."/>
            <person name="Sherlock G."/>
            <person name="Sophianopoulou V."/>
            <person name="Squina F.M."/>
            <person name="Sun H."/>
            <person name="Susca A."/>
            <person name="Todd R.B."/>
            <person name="Tsang A."/>
            <person name="Unkles S.E."/>
            <person name="van de Wiele N."/>
            <person name="van Rossen-Uffink D."/>
            <person name="Oliveira J.V."/>
            <person name="Vesth T.C."/>
            <person name="Visser J."/>
            <person name="Yu J.-H."/>
            <person name="Zhou M."/>
            <person name="Andersen M.R."/>
            <person name="Archer D.B."/>
            <person name="Baker S.E."/>
            <person name="Benoit I."/>
            <person name="Brakhage A.A."/>
            <person name="Braus G.H."/>
            <person name="Fischer R."/>
            <person name="Frisvad J.C."/>
            <person name="Goldman G.H."/>
            <person name="Houbraken J."/>
            <person name="Oakley B."/>
            <person name="Pocsi I."/>
            <person name="Scazzocchio C."/>
            <person name="Seiboth B."/>
            <person name="vanKuyk P.A."/>
            <person name="Wortman J."/>
            <person name="Dyer P.S."/>
            <person name="Grigoriev I.V."/>
        </authorList>
    </citation>
    <scope>NUCLEOTIDE SEQUENCE [LARGE SCALE GENOMIC DNA]</scope>
    <source>
        <strain evidence="3">ATCC 16872 / CBS 172.66 / WB 5094</strain>
    </source>
</reference>
<evidence type="ECO:0000256" key="1">
    <source>
        <dbReference type="SAM" id="MobiDB-lite"/>
    </source>
</evidence>
<feature type="compositionally biased region" description="Polar residues" evidence="1">
    <location>
        <begin position="1"/>
        <end position="13"/>
    </location>
</feature>
<dbReference type="OrthoDB" id="4411341at2759"/>
<accession>A0A1L9WXX7</accession>
<dbReference type="OMA" id="RPKENTF"/>
<dbReference type="GeneID" id="30972283"/>
<dbReference type="AlphaFoldDB" id="A0A1L9WXX7"/>